<dbReference type="EMBL" id="CAKOAT010086266">
    <property type="protein sequence ID" value="CAH8318416.1"/>
    <property type="molecule type" value="Genomic_DNA"/>
</dbReference>
<dbReference type="Proteomes" id="UP001642260">
    <property type="component" value="Unassembled WGS sequence"/>
</dbReference>
<reference evidence="1 2" key="1">
    <citation type="submission" date="2022-03" db="EMBL/GenBank/DDBJ databases">
        <authorList>
            <person name="Macdonald S."/>
            <person name="Ahmed S."/>
            <person name="Newling K."/>
        </authorList>
    </citation>
    <scope>NUCLEOTIDE SEQUENCE [LARGE SCALE GENOMIC DNA]</scope>
</reference>
<keyword evidence="2" id="KW-1185">Reference proteome</keyword>
<dbReference type="AlphaFoldDB" id="A0ABC8J926"/>
<organism evidence="1 2">
    <name type="scientific">Eruca vesicaria subsp. sativa</name>
    <name type="common">Garden rocket</name>
    <name type="synonym">Eruca sativa</name>
    <dbReference type="NCBI Taxonomy" id="29727"/>
    <lineage>
        <taxon>Eukaryota</taxon>
        <taxon>Viridiplantae</taxon>
        <taxon>Streptophyta</taxon>
        <taxon>Embryophyta</taxon>
        <taxon>Tracheophyta</taxon>
        <taxon>Spermatophyta</taxon>
        <taxon>Magnoliopsida</taxon>
        <taxon>eudicotyledons</taxon>
        <taxon>Gunneridae</taxon>
        <taxon>Pentapetalae</taxon>
        <taxon>rosids</taxon>
        <taxon>malvids</taxon>
        <taxon>Brassicales</taxon>
        <taxon>Brassicaceae</taxon>
        <taxon>Brassiceae</taxon>
        <taxon>Eruca</taxon>
    </lineage>
</organism>
<comment type="caution">
    <text evidence="1">The sequence shown here is derived from an EMBL/GenBank/DDBJ whole genome shotgun (WGS) entry which is preliminary data.</text>
</comment>
<evidence type="ECO:0000313" key="2">
    <source>
        <dbReference type="Proteomes" id="UP001642260"/>
    </source>
</evidence>
<protein>
    <submittedName>
        <fullName evidence="1">Uncharacterized protein</fullName>
    </submittedName>
</protein>
<evidence type="ECO:0000313" key="1">
    <source>
        <dbReference type="EMBL" id="CAH8318416.1"/>
    </source>
</evidence>
<proteinExistence type="predicted"/>
<gene>
    <name evidence="1" type="ORF">ERUC_LOCUS8225</name>
</gene>
<name>A0ABC8J926_ERUVS</name>
<sequence length="93" mass="10259">MQSQQDTVTPFQILGDNVKVRGESLLSLVSCATCLARSRWKIHILLNKKLESYSGFSVRVLPALFFRIMGLINDGFVGIAAPYFARISPVSGL</sequence>
<accession>A0ABC8J926</accession>